<dbReference type="EMBL" id="JBIQWL010000021">
    <property type="protein sequence ID" value="MFH8253272.1"/>
    <property type="molecule type" value="Genomic_DNA"/>
</dbReference>
<proteinExistence type="predicted"/>
<evidence type="ECO:0000313" key="3">
    <source>
        <dbReference type="Proteomes" id="UP001610861"/>
    </source>
</evidence>
<sequence>MTGKPQICTHRGCTDKPVARRLCKRHYQAAWKAGKLGQHVKQPPRQKDPKICPPEHRHAASLTCYNLHQCRCTPCIEHRAETDERRRKDQAYGRYDSGLVDATPVREHILALCEFGIGYKRIAQLSGVGVTPVRSLIWGRQDPGPRYGEIPKRVTREKAERILAVQMTPENLAGGAKVSATGTHRRIQALAARGWSLRKISARLNITEGNFWALQHRDQVTADTHRRMAEIYEELWDQEPPHDEWHSKGAYTRAIAFAARRGWLPPLAWDDIDTDPDPDPSTDEPGLTEAESFLEDVEFLLDAGEASEQVAIILGRKPAAIAKLAERYDRLDLARHFWSTKRQAAA</sequence>
<feature type="region of interest" description="Disordered" evidence="1">
    <location>
        <begin position="34"/>
        <end position="53"/>
    </location>
</feature>
<accession>A0ABW7QED3</accession>
<comment type="caution">
    <text evidence="2">The sequence shown here is derived from an EMBL/GenBank/DDBJ whole genome shotgun (WGS) entry which is preliminary data.</text>
</comment>
<gene>
    <name evidence="2" type="ORF">ACH3VR_23095</name>
</gene>
<name>A0ABW7QED3_9MICO</name>
<dbReference type="RefSeq" id="WP_397558696.1">
    <property type="nucleotide sequence ID" value="NZ_JBIQWL010000021.1"/>
</dbReference>
<dbReference type="Proteomes" id="UP001610861">
    <property type="component" value="Unassembled WGS sequence"/>
</dbReference>
<evidence type="ECO:0000313" key="2">
    <source>
        <dbReference type="EMBL" id="MFH8253272.1"/>
    </source>
</evidence>
<keyword evidence="3" id="KW-1185">Reference proteome</keyword>
<evidence type="ECO:0000256" key="1">
    <source>
        <dbReference type="SAM" id="MobiDB-lite"/>
    </source>
</evidence>
<reference evidence="2 3" key="1">
    <citation type="submission" date="2024-09" db="EMBL/GenBank/DDBJ databases">
        <authorList>
            <person name="Pan X."/>
        </authorList>
    </citation>
    <scope>NUCLEOTIDE SEQUENCE [LARGE SCALE GENOMIC DNA]</scope>
    <source>
        <strain evidence="2 3">B2969</strain>
    </source>
</reference>
<protein>
    <submittedName>
        <fullName evidence="2">Uncharacterized protein</fullName>
    </submittedName>
</protein>
<organism evidence="2 3">
    <name type="scientific">Microbacterium alkaliflavum</name>
    <dbReference type="NCBI Taxonomy" id="3248839"/>
    <lineage>
        <taxon>Bacteria</taxon>
        <taxon>Bacillati</taxon>
        <taxon>Actinomycetota</taxon>
        <taxon>Actinomycetes</taxon>
        <taxon>Micrococcales</taxon>
        <taxon>Microbacteriaceae</taxon>
        <taxon>Microbacterium</taxon>
    </lineage>
</organism>